<organism evidence="6 7">
    <name type="scientific">Cupriavidus basilensis</name>
    <dbReference type="NCBI Taxonomy" id="68895"/>
    <lineage>
        <taxon>Bacteria</taxon>
        <taxon>Pseudomonadati</taxon>
        <taxon>Pseudomonadota</taxon>
        <taxon>Betaproteobacteria</taxon>
        <taxon>Burkholderiales</taxon>
        <taxon>Burkholderiaceae</taxon>
        <taxon>Cupriavidus</taxon>
    </lineage>
</organism>
<reference evidence="6 7" key="1">
    <citation type="submission" date="2023-03" db="EMBL/GenBank/DDBJ databases">
        <title>Draft assemblies of triclosan tolerant bacteria isolated from returned activated sludge.</title>
        <authorList>
            <person name="Van Hamelsveld S."/>
        </authorList>
    </citation>
    <scope>NUCLEOTIDE SEQUENCE [LARGE SCALE GENOMIC DNA]</scope>
    <source>
        <strain evidence="6 7">GW210010_S58</strain>
    </source>
</reference>
<evidence type="ECO:0000313" key="7">
    <source>
        <dbReference type="Proteomes" id="UP001216674"/>
    </source>
</evidence>
<keyword evidence="7" id="KW-1185">Reference proteome</keyword>
<keyword evidence="4" id="KW-0560">Oxidoreductase</keyword>
<name>A0ABT6AR33_9BURK</name>
<dbReference type="Pfam" id="PF05995">
    <property type="entry name" value="CDO_I"/>
    <property type="match status" value="1"/>
</dbReference>
<dbReference type="EMBL" id="JARJLM010000325">
    <property type="protein sequence ID" value="MDF3835086.1"/>
    <property type="molecule type" value="Genomic_DNA"/>
</dbReference>
<dbReference type="CDD" id="cd10548">
    <property type="entry name" value="cupin_CDO"/>
    <property type="match status" value="1"/>
</dbReference>
<keyword evidence="3 6" id="KW-0223">Dioxygenase</keyword>
<protein>
    <submittedName>
        <fullName evidence="6">Cysteine dioxygenase</fullName>
    </submittedName>
</protein>
<gene>
    <name evidence="6" type="ORF">P3W85_19285</name>
</gene>
<evidence type="ECO:0000313" key="6">
    <source>
        <dbReference type="EMBL" id="MDF3835086.1"/>
    </source>
</evidence>
<dbReference type="RefSeq" id="WP_276265972.1">
    <property type="nucleotide sequence ID" value="NZ_JARJLM010000325.1"/>
</dbReference>
<keyword evidence="2" id="KW-0479">Metal-binding</keyword>
<dbReference type="InterPro" id="IPR014710">
    <property type="entry name" value="RmlC-like_jellyroll"/>
</dbReference>
<evidence type="ECO:0000256" key="2">
    <source>
        <dbReference type="ARBA" id="ARBA00022723"/>
    </source>
</evidence>
<dbReference type="InterPro" id="IPR010300">
    <property type="entry name" value="CDO_1"/>
</dbReference>
<dbReference type="GO" id="GO:0051213">
    <property type="term" value="F:dioxygenase activity"/>
    <property type="evidence" value="ECO:0007669"/>
    <property type="project" value="UniProtKB-KW"/>
</dbReference>
<keyword evidence="5" id="KW-0408">Iron</keyword>
<evidence type="ECO:0000256" key="3">
    <source>
        <dbReference type="ARBA" id="ARBA00022964"/>
    </source>
</evidence>
<dbReference type="Gene3D" id="1.20.5.440">
    <property type="entry name" value="ATP synthase delta/epsilon subunit, C-terminal domain"/>
    <property type="match status" value="1"/>
</dbReference>
<comment type="caution">
    <text evidence="6">The sequence shown here is derived from an EMBL/GenBank/DDBJ whole genome shotgun (WGS) entry which is preliminary data.</text>
</comment>
<accession>A0ABT6AR33</accession>
<evidence type="ECO:0000256" key="1">
    <source>
        <dbReference type="ARBA" id="ARBA00006622"/>
    </source>
</evidence>
<evidence type="ECO:0000256" key="4">
    <source>
        <dbReference type="ARBA" id="ARBA00023002"/>
    </source>
</evidence>
<evidence type="ECO:0000256" key="5">
    <source>
        <dbReference type="ARBA" id="ARBA00023004"/>
    </source>
</evidence>
<dbReference type="InterPro" id="IPR011051">
    <property type="entry name" value="RmlC_Cupin_sf"/>
</dbReference>
<dbReference type="PANTHER" id="PTHR12918:SF1">
    <property type="entry name" value="CYSTEINE DIOXYGENASE TYPE 1"/>
    <property type="match status" value="1"/>
</dbReference>
<comment type="similarity">
    <text evidence="1">Belongs to the cysteine dioxygenase family.</text>
</comment>
<dbReference type="PANTHER" id="PTHR12918">
    <property type="entry name" value="CYSTEINE DIOXYGENASE"/>
    <property type="match status" value="1"/>
</dbReference>
<dbReference type="SUPFAM" id="SSF51182">
    <property type="entry name" value="RmlC-like cupins"/>
    <property type="match status" value="1"/>
</dbReference>
<sequence length="200" mass="21574">MSNKIERLREFVATISRLVDGAGQAGANEAALLAGATGPLRELVAHDDWLPEAMAQPHPVYYQQHLLYGDPLDRFSLVSFVWGPGQQTPVHDHTVWGLIGVLRGAEVDQRYRVEAGRLEADGDEVLLSAGDVAAVSPTLGDVHRVRNAYDDRVSVSVHLYGGNIGRIQRHVYDAASGATKPFVSGYSNALVPNLWAPAAA</sequence>
<proteinExistence type="inferred from homology"/>
<dbReference type="Gene3D" id="2.60.120.10">
    <property type="entry name" value="Jelly Rolls"/>
    <property type="match status" value="1"/>
</dbReference>
<dbReference type="Proteomes" id="UP001216674">
    <property type="component" value="Unassembled WGS sequence"/>
</dbReference>